<feature type="domain" description="Integrase catalytic" evidence="1">
    <location>
        <begin position="17"/>
        <end position="107"/>
    </location>
</feature>
<geneLocation type="mitochondrion" evidence="2"/>
<organism evidence="2">
    <name type="scientific">Picea glauca</name>
    <name type="common">White spruce</name>
    <name type="synonym">Pinus glauca</name>
    <dbReference type="NCBI Taxonomy" id="3330"/>
    <lineage>
        <taxon>Eukaryota</taxon>
        <taxon>Viridiplantae</taxon>
        <taxon>Streptophyta</taxon>
        <taxon>Embryophyta</taxon>
        <taxon>Tracheophyta</taxon>
        <taxon>Spermatophyta</taxon>
        <taxon>Pinopsida</taxon>
        <taxon>Pinidae</taxon>
        <taxon>Conifers I</taxon>
        <taxon>Pinales</taxon>
        <taxon>Pinaceae</taxon>
        <taxon>Picea</taxon>
    </lineage>
</organism>
<dbReference type="Pfam" id="PF00665">
    <property type="entry name" value="rve"/>
    <property type="match status" value="1"/>
</dbReference>
<protein>
    <recommendedName>
        <fullName evidence="1">Integrase catalytic domain-containing protein</fullName>
    </recommendedName>
</protein>
<dbReference type="PANTHER" id="PTHR37984:SF5">
    <property type="entry name" value="PROTEIN NYNRIN-LIKE"/>
    <property type="match status" value="1"/>
</dbReference>
<dbReference type="PROSITE" id="PS50994">
    <property type="entry name" value="INTEGRASE"/>
    <property type="match status" value="1"/>
</dbReference>
<dbReference type="GO" id="GO:0015074">
    <property type="term" value="P:DNA integration"/>
    <property type="evidence" value="ECO:0007669"/>
    <property type="project" value="InterPro"/>
</dbReference>
<dbReference type="InterPro" id="IPR050951">
    <property type="entry name" value="Retrovirus_Pol_polyprotein"/>
</dbReference>
<accession>A0A101M0J2</accession>
<comment type="caution">
    <text evidence="2">The sequence shown here is derived from an EMBL/GenBank/DDBJ whole genome shotgun (WGS) entry which is preliminary data.</text>
</comment>
<dbReference type="Gene3D" id="3.30.420.10">
    <property type="entry name" value="Ribonuclease H-like superfamily/Ribonuclease H"/>
    <property type="match status" value="1"/>
</dbReference>
<proteinExistence type="predicted"/>
<evidence type="ECO:0000313" key="2">
    <source>
        <dbReference type="EMBL" id="KUM48673.1"/>
    </source>
</evidence>
<dbReference type="InterPro" id="IPR001584">
    <property type="entry name" value="Integrase_cat-core"/>
</dbReference>
<dbReference type="GO" id="GO:0003676">
    <property type="term" value="F:nucleic acid binding"/>
    <property type="evidence" value="ECO:0007669"/>
    <property type="project" value="InterPro"/>
</dbReference>
<evidence type="ECO:0000259" key="1">
    <source>
        <dbReference type="PROSITE" id="PS50994"/>
    </source>
</evidence>
<dbReference type="InterPro" id="IPR012337">
    <property type="entry name" value="RNaseH-like_sf"/>
</dbReference>
<dbReference type="InterPro" id="IPR036397">
    <property type="entry name" value="RNaseH_sf"/>
</dbReference>
<reference evidence="2" key="1">
    <citation type="journal article" date="2015" name="Genome Biol. Evol.">
        <title>Organellar Genomes of White Spruce (Picea glauca): Assembly and Annotation.</title>
        <authorList>
            <person name="Jackman S.D."/>
            <person name="Warren R.L."/>
            <person name="Gibb E.A."/>
            <person name="Vandervalk B.P."/>
            <person name="Mohamadi H."/>
            <person name="Chu J."/>
            <person name="Raymond A."/>
            <person name="Pleasance S."/>
            <person name="Coope R."/>
            <person name="Wildung M.R."/>
            <person name="Ritland C.E."/>
            <person name="Bousquet J."/>
            <person name="Jones S.J."/>
            <person name="Bohlmann J."/>
            <person name="Birol I."/>
        </authorList>
    </citation>
    <scope>NUCLEOTIDE SEQUENCE [LARGE SCALE GENOMIC DNA]</scope>
    <source>
        <tissue evidence="2">Flushing bud</tissue>
    </source>
</reference>
<name>A0A101M0J2_PICGL</name>
<dbReference type="EMBL" id="LKAM01000005">
    <property type="protein sequence ID" value="KUM48673.1"/>
    <property type="molecule type" value="Genomic_DNA"/>
</dbReference>
<gene>
    <name evidence="2" type="ORF">ABT39_MTgene4688</name>
</gene>
<keyword evidence="2" id="KW-0496">Mitochondrion</keyword>
<dbReference type="SUPFAM" id="SSF53098">
    <property type="entry name" value="Ribonuclease H-like"/>
    <property type="match status" value="1"/>
</dbReference>
<dbReference type="AlphaFoldDB" id="A0A101M0J2"/>
<dbReference type="PANTHER" id="PTHR37984">
    <property type="entry name" value="PROTEIN CBG26694"/>
    <property type="match status" value="1"/>
</dbReference>
<sequence>MLTRKMRVHPAPLYPVITVGPFTKWGVDYTTCNPASPKGHKYIIVAVDYFTKWAEAMPTFSCDGETAAHFVFNQVIARFCIPREIVTDNGSHFQNRMMTELAEKLGF</sequence>